<keyword evidence="2" id="KW-1185">Reference proteome</keyword>
<gene>
    <name evidence="1" type="ORF">EVAR_79838_1</name>
</gene>
<reference evidence="1 2" key="1">
    <citation type="journal article" date="2019" name="Commun. Biol.">
        <title>The bagworm genome reveals a unique fibroin gene that provides high tensile strength.</title>
        <authorList>
            <person name="Kono N."/>
            <person name="Nakamura H."/>
            <person name="Ohtoshi R."/>
            <person name="Tomita M."/>
            <person name="Numata K."/>
            <person name="Arakawa K."/>
        </authorList>
    </citation>
    <scope>NUCLEOTIDE SEQUENCE [LARGE SCALE GENOMIC DNA]</scope>
</reference>
<sequence>MDYLRQECPKKKCSKSKQAPQAITKPRNKLMLCACYEERIEGTTEIGQLITGIKSDIGIRMMVDGVTMKKFILSLHERSCGQKLV</sequence>
<dbReference type="EMBL" id="BGZK01000106">
    <property type="protein sequence ID" value="GBP19239.1"/>
    <property type="molecule type" value="Genomic_DNA"/>
</dbReference>
<evidence type="ECO:0000313" key="1">
    <source>
        <dbReference type="EMBL" id="GBP19239.1"/>
    </source>
</evidence>
<accession>A0A4C1TYV7</accession>
<organism evidence="1 2">
    <name type="scientific">Eumeta variegata</name>
    <name type="common">Bagworm moth</name>
    <name type="synonym">Eumeta japonica</name>
    <dbReference type="NCBI Taxonomy" id="151549"/>
    <lineage>
        <taxon>Eukaryota</taxon>
        <taxon>Metazoa</taxon>
        <taxon>Ecdysozoa</taxon>
        <taxon>Arthropoda</taxon>
        <taxon>Hexapoda</taxon>
        <taxon>Insecta</taxon>
        <taxon>Pterygota</taxon>
        <taxon>Neoptera</taxon>
        <taxon>Endopterygota</taxon>
        <taxon>Lepidoptera</taxon>
        <taxon>Glossata</taxon>
        <taxon>Ditrysia</taxon>
        <taxon>Tineoidea</taxon>
        <taxon>Psychidae</taxon>
        <taxon>Oiketicinae</taxon>
        <taxon>Eumeta</taxon>
    </lineage>
</organism>
<dbReference type="AlphaFoldDB" id="A0A4C1TYV7"/>
<evidence type="ECO:0000313" key="2">
    <source>
        <dbReference type="Proteomes" id="UP000299102"/>
    </source>
</evidence>
<comment type="caution">
    <text evidence="1">The sequence shown here is derived from an EMBL/GenBank/DDBJ whole genome shotgun (WGS) entry which is preliminary data.</text>
</comment>
<name>A0A4C1TYV7_EUMVA</name>
<dbReference type="Proteomes" id="UP000299102">
    <property type="component" value="Unassembled WGS sequence"/>
</dbReference>
<proteinExistence type="predicted"/>
<protein>
    <submittedName>
        <fullName evidence="1">Uncharacterized protein</fullName>
    </submittedName>
</protein>